<feature type="compositionally biased region" description="Polar residues" evidence="1">
    <location>
        <begin position="45"/>
        <end position="58"/>
    </location>
</feature>
<sequence length="113" mass="12141">MERKAQSCVKSHALFTKGVLWLCTASLPGQSSTGDIHQTDGGCNGHQTSSRSNTSQDADPNLSFYLINTAKINTSCIYKKGRECLITGSGRVTVINKTSLSFLVSDISCSHVK</sequence>
<reference evidence="2" key="1">
    <citation type="submission" date="2023-08" db="EMBL/GenBank/DDBJ databases">
        <title>Pelteobagrus vachellii genome.</title>
        <authorList>
            <person name="Liu H."/>
        </authorList>
    </citation>
    <scope>NUCLEOTIDE SEQUENCE</scope>
    <source>
        <strain evidence="2">PRFRI_2022a</strain>
        <tissue evidence="2">Muscle</tissue>
    </source>
</reference>
<dbReference type="AlphaFoldDB" id="A0AA88M1B7"/>
<name>A0AA88M1B7_TACVA</name>
<dbReference type="Proteomes" id="UP001187315">
    <property type="component" value="Unassembled WGS sequence"/>
</dbReference>
<keyword evidence="3" id="KW-1185">Reference proteome</keyword>
<evidence type="ECO:0000313" key="2">
    <source>
        <dbReference type="EMBL" id="KAK2827028.1"/>
    </source>
</evidence>
<feature type="region of interest" description="Disordered" evidence="1">
    <location>
        <begin position="30"/>
        <end position="59"/>
    </location>
</feature>
<accession>A0AA88M1B7</accession>
<comment type="caution">
    <text evidence="2">The sequence shown here is derived from an EMBL/GenBank/DDBJ whole genome shotgun (WGS) entry which is preliminary data.</text>
</comment>
<protein>
    <submittedName>
        <fullName evidence="2">Uncharacterized protein</fullName>
    </submittedName>
</protein>
<evidence type="ECO:0000256" key="1">
    <source>
        <dbReference type="SAM" id="MobiDB-lite"/>
    </source>
</evidence>
<proteinExistence type="predicted"/>
<evidence type="ECO:0000313" key="3">
    <source>
        <dbReference type="Proteomes" id="UP001187315"/>
    </source>
</evidence>
<organism evidence="2 3">
    <name type="scientific">Tachysurus vachellii</name>
    <name type="common">Darkbarbel catfish</name>
    <name type="synonym">Pelteobagrus vachellii</name>
    <dbReference type="NCBI Taxonomy" id="175792"/>
    <lineage>
        <taxon>Eukaryota</taxon>
        <taxon>Metazoa</taxon>
        <taxon>Chordata</taxon>
        <taxon>Craniata</taxon>
        <taxon>Vertebrata</taxon>
        <taxon>Euteleostomi</taxon>
        <taxon>Actinopterygii</taxon>
        <taxon>Neopterygii</taxon>
        <taxon>Teleostei</taxon>
        <taxon>Ostariophysi</taxon>
        <taxon>Siluriformes</taxon>
        <taxon>Bagridae</taxon>
        <taxon>Tachysurus</taxon>
    </lineage>
</organism>
<dbReference type="EMBL" id="JAVHJS010000019">
    <property type="protein sequence ID" value="KAK2827028.1"/>
    <property type="molecule type" value="Genomic_DNA"/>
</dbReference>
<gene>
    <name evidence="2" type="ORF">Q7C36_017954</name>
</gene>